<name>A0A5B7IML9_PORTR</name>
<dbReference type="AlphaFoldDB" id="A0A5B7IML9"/>
<dbReference type="EMBL" id="VSRR010062899">
    <property type="protein sequence ID" value="MPC83595.1"/>
    <property type="molecule type" value="Genomic_DNA"/>
</dbReference>
<reference evidence="1 2" key="1">
    <citation type="submission" date="2019-05" db="EMBL/GenBank/DDBJ databases">
        <title>Another draft genome of Portunus trituberculatus and its Hox gene families provides insights of decapod evolution.</title>
        <authorList>
            <person name="Jeong J.-H."/>
            <person name="Song I."/>
            <person name="Kim S."/>
            <person name="Choi T."/>
            <person name="Kim D."/>
            <person name="Ryu S."/>
            <person name="Kim W."/>
        </authorList>
    </citation>
    <scope>NUCLEOTIDE SEQUENCE [LARGE SCALE GENOMIC DNA]</scope>
    <source>
        <tissue evidence="1">Muscle</tissue>
    </source>
</reference>
<comment type="caution">
    <text evidence="1">The sequence shown here is derived from an EMBL/GenBank/DDBJ whole genome shotgun (WGS) entry which is preliminary data.</text>
</comment>
<gene>
    <name evidence="1" type="ORF">E2C01_078307</name>
</gene>
<accession>A0A5B7IML9</accession>
<evidence type="ECO:0000313" key="1">
    <source>
        <dbReference type="EMBL" id="MPC83595.1"/>
    </source>
</evidence>
<proteinExistence type="predicted"/>
<evidence type="ECO:0000313" key="2">
    <source>
        <dbReference type="Proteomes" id="UP000324222"/>
    </source>
</evidence>
<keyword evidence="2" id="KW-1185">Reference proteome</keyword>
<dbReference type="Proteomes" id="UP000324222">
    <property type="component" value="Unassembled WGS sequence"/>
</dbReference>
<organism evidence="1 2">
    <name type="scientific">Portunus trituberculatus</name>
    <name type="common">Swimming crab</name>
    <name type="synonym">Neptunus trituberculatus</name>
    <dbReference type="NCBI Taxonomy" id="210409"/>
    <lineage>
        <taxon>Eukaryota</taxon>
        <taxon>Metazoa</taxon>
        <taxon>Ecdysozoa</taxon>
        <taxon>Arthropoda</taxon>
        <taxon>Crustacea</taxon>
        <taxon>Multicrustacea</taxon>
        <taxon>Malacostraca</taxon>
        <taxon>Eumalacostraca</taxon>
        <taxon>Eucarida</taxon>
        <taxon>Decapoda</taxon>
        <taxon>Pleocyemata</taxon>
        <taxon>Brachyura</taxon>
        <taxon>Eubrachyura</taxon>
        <taxon>Portunoidea</taxon>
        <taxon>Portunidae</taxon>
        <taxon>Portuninae</taxon>
        <taxon>Portunus</taxon>
    </lineage>
</organism>
<sequence length="64" mass="7741">MLTLSIQTHCHGKTSLWNSQNHCLHLWPLHMMQRPTDSLWQILIPETKQRLFPFHSIQHLEWLT</sequence>
<protein>
    <submittedName>
        <fullName evidence="1">Uncharacterized protein</fullName>
    </submittedName>
</protein>